<dbReference type="GeneID" id="93671562"/>
<sequence>MAERTKIIPLIRLITLAAGLVIVGGVSASVIEVNTQTLPVIGHAPVVTDVQFNNKTPAVNDTVTADPKITDADKDALETSLFQWKLDGKNISGATRNSYKLVPGDGNGKQLSVEVTPQTDPKITEPATGAIFTSSTLTTRGLAPEAHDVKIDGQPEPGGLLTGNYRYHDGDSPSDPESGTSFEWFCLRNKNHQAISTSRTYHIQDADIGCEIYFNVIPRSSSGTPSTGAQAQSKKVTVAKAIPSHLVEIYNGNQIGNRSGYGYNMVINYSHLGYGKPISIIISEYKNGNINVTEKYQVGKKTYSGSIVTDDGNTIKFGDNARSSIGETIYLVVRVDFPNGKFAHATSPKIVLQRR</sequence>
<evidence type="ECO:0000313" key="1">
    <source>
        <dbReference type="EMBL" id="SUC29534.1"/>
    </source>
</evidence>
<gene>
    <name evidence="1" type="ORF">NCTC11801_00437</name>
</gene>
<organism evidence="1 2">
    <name type="scientific">Providencia rettgeri</name>
    <dbReference type="NCBI Taxonomy" id="587"/>
    <lineage>
        <taxon>Bacteria</taxon>
        <taxon>Pseudomonadati</taxon>
        <taxon>Pseudomonadota</taxon>
        <taxon>Gammaproteobacteria</taxon>
        <taxon>Enterobacterales</taxon>
        <taxon>Morganellaceae</taxon>
        <taxon>Providencia</taxon>
    </lineage>
</organism>
<dbReference type="Gene3D" id="2.60.40.2700">
    <property type="match status" value="2"/>
</dbReference>
<proteinExistence type="predicted"/>
<name>A0A379FL58_PRORE</name>
<dbReference type="EMBL" id="UGTZ01000001">
    <property type="protein sequence ID" value="SUC29534.1"/>
    <property type="molecule type" value="Genomic_DNA"/>
</dbReference>
<evidence type="ECO:0000313" key="2">
    <source>
        <dbReference type="Proteomes" id="UP000254208"/>
    </source>
</evidence>
<protein>
    <submittedName>
        <fullName evidence="1">Uncharacterized protein</fullName>
    </submittedName>
</protein>
<dbReference type="RefSeq" id="WP_115166471.1">
    <property type="nucleotide sequence ID" value="NZ_CP077317.1"/>
</dbReference>
<dbReference type="Proteomes" id="UP000254208">
    <property type="component" value="Unassembled WGS sequence"/>
</dbReference>
<reference evidence="1 2" key="1">
    <citation type="submission" date="2018-06" db="EMBL/GenBank/DDBJ databases">
        <authorList>
            <consortium name="Pathogen Informatics"/>
            <person name="Doyle S."/>
        </authorList>
    </citation>
    <scope>NUCLEOTIDE SEQUENCE [LARGE SCALE GENOMIC DNA]</scope>
    <source>
        <strain evidence="1 2">NCTC11801</strain>
    </source>
</reference>
<dbReference type="AlphaFoldDB" id="A0A379FL58"/>
<accession>A0A379FL58</accession>